<evidence type="ECO:0000256" key="1">
    <source>
        <dbReference type="ARBA" id="ARBA00004117"/>
    </source>
</evidence>
<keyword evidence="4" id="KW-0966">Cell projection</keyword>
<dbReference type="InterPro" id="IPR001444">
    <property type="entry name" value="Flag_bb_rod_N"/>
</dbReference>
<dbReference type="NCBIfam" id="NF004653">
    <property type="entry name" value="PRK06003.1"/>
    <property type="match status" value="1"/>
</dbReference>
<evidence type="ECO:0000313" key="5">
    <source>
        <dbReference type="Proteomes" id="UP000773614"/>
    </source>
</evidence>
<dbReference type="AlphaFoldDB" id="A0A964T2Y6"/>
<dbReference type="Pfam" id="PF00460">
    <property type="entry name" value="Flg_bb_rod"/>
    <property type="match status" value="1"/>
</dbReference>
<sequence length="126" mass="13742">MDGVYLFDLASRRAGWLAVRQATVAENVSNANTPGYSAREIEPFQDVLDSFGTKLAKTAPGHMDLEPAGLRTSTVERVDGWDVTHSGNSVAVEDEMIKAGEVQRDFSLNTGIVKAFHRMVMMGLRG</sequence>
<dbReference type="EMBL" id="SPKJ01000008">
    <property type="protein sequence ID" value="MYZ46982.1"/>
    <property type="molecule type" value="Genomic_DNA"/>
</dbReference>
<proteinExistence type="inferred from homology"/>
<comment type="caution">
    <text evidence="4">The sequence shown here is derived from an EMBL/GenBank/DDBJ whole genome shotgun (WGS) entry which is preliminary data.</text>
</comment>
<keyword evidence="4" id="KW-0969">Cilium</keyword>
<evidence type="ECO:0000256" key="2">
    <source>
        <dbReference type="ARBA" id="ARBA00009677"/>
    </source>
</evidence>
<dbReference type="RefSeq" id="WP_161139326.1">
    <property type="nucleotide sequence ID" value="NZ_SPKJ01000008.1"/>
</dbReference>
<dbReference type="OrthoDB" id="9788334at2"/>
<comment type="subcellular location">
    <subcellularLocation>
        <location evidence="1">Bacterial flagellum basal body</location>
    </subcellularLocation>
</comment>
<dbReference type="Proteomes" id="UP000773614">
    <property type="component" value="Unassembled WGS sequence"/>
</dbReference>
<keyword evidence="5" id="KW-1185">Reference proteome</keyword>
<evidence type="ECO:0000313" key="4">
    <source>
        <dbReference type="EMBL" id="MYZ46982.1"/>
    </source>
</evidence>
<keyword evidence="4" id="KW-0282">Flagellum</keyword>
<organism evidence="4 5">
    <name type="scientific">Propylenella binzhouense</name>
    <dbReference type="NCBI Taxonomy" id="2555902"/>
    <lineage>
        <taxon>Bacteria</taxon>
        <taxon>Pseudomonadati</taxon>
        <taxon>Pseudomonadota</taxon>
        <taxon>Alphaproteobacteria</taxon>
        <taxon>Hyphomicrobiales</taxon>
        <taxon>Propylenellaceae</taxon>
        <taxon>Propylenella</taxon>
    </lineage>
</organism>
<evidence type="ECO:0000259" key="3">
    <source>
        <dbReference type="Pfam" id="PF00460"/>
    </source>
</evidence>
<accession>A0A964T2Y6</accession>
<dbReference type="GO" id="GO:0009425">
    <property type="term" value="C:bacterial-type flagellum basal body"/>
    <property type="evidence" value="ECO:0007669"/>
    <property type="project" value="UniProtKB-SubCell"/>
</dbReference>
<gene>
    <name evidence="4" type="primary">flgB</name>
    <name evidence="4" type="ORF">E4O86_04560</name>
</gene>
<protein>
    <submittedName>
        <fullName evidence="4">Flagellar basal body rod protein FlgB</fullName>
    </submittedName>
</protein>
<dbReference type="PROSITE" id="PS00588">
    <property type="entry name" value="FLAGELLA_BB_ROD"/>
    <property type="match status" value="1"/>
</dbReference>
<comment type="similarity">
    <text evidence="2">Belongs to the flagella basal body rod proteins family.</text>
</comment>
<feature type="domain" description="Flagellar basal body rod protein N-terminal" evidence="3">
    <location>
        <begin position="18"/>
        <end position="36"/>
    </location>
</feature>
<dbReference type="InterPro" id="IPR019776">
    <property type="entry name" value="Flagellar_basal_body_rod_CS"/>
</dbReference>
<name>A0A964T2Y6_9HYPH</name>
<reference evidence="4" key="1">
    <citation type="submission" date="2019-03" db="EMBL/GenBank/DDBJ databases">
        <title>Afifella sp. nov., isolated from activated sludge.</title>
        <authorList>
            <person name="Li Q."/>
            <person name="Liu Y."/>
        </authorList>
    </citation>
    <scope>NUCLEOTIDE SEQUENCE</scope>
    <source>
        <strain evidence="4">L72</strain>
    </source>
</reference>